<dbReference type="PANTHER" id="PTHR33112">
    <property type="entry name" value="DOMAIN PROTEIN, PUTATIVE-RELATED"/>
    <property type="match status" value="1"/>
</dbReference>
<dbReference type="InterPro" id="IPR010730">
    <property type="entry name" value="HET"/>
</dbReference>
<sequence>MFSLSGLLVRAQKDHVLEVELSGPPRGLLRSQPGVDIIEFHRMKEHQHQITRYKAIGIASCISGDTSSKQASRQAKRWLRDCMANHPGCNFAQAKARQSPTRLIQLKSTSLDGWNVRLYEPKQESVEYACLSHCWGDIQPLRTTQNCFKQFKQVIEWDKLPRTFQDAVSVARSLKVHYIWIDSLCIIQDSQDDWGRECGQMARIYQNAVVTIAAMGASNSTGGCFSTARQSSYSYKIADCGTPKQPDGIFIRQKIKHIYDVPGTNKQSFPLLSRAWFFQERLHSSRLLHFCSEELVWECRERHSCECFGACFHDTGRVTRKKPKSSFVNDQIAEDLKKEWSSFINAYSKLNLTFESDYLPALSGTAQEMQRQGKGRYLAGLWEDSLLQGLLWRPADENRPMARPKNWRAPTWSWASVVGPVTYGDRKDLNASSISGQIGIIDVRYKPAGVDPTGEAASASLIVSARIVPLMLGFCRNKPAYTLELLQPHTSDHFVPDFDLGFPVRHSKEVHAMRLFREGYSTAYLVLLCLDKSRQTYERIGFAMTAQEYPNADNFGTRLGRLFNDANNERIVTIV</sequence>
<evidence type="ECO:0000313" key="2">
    <source>
        <dbReference type="EMBL" id="OCL12958.1"/>
    </source>
</evidence>
<evidence type="ECO:0000313" key="3">
    <source>
        <dbReference type="Proteomes" id="UP000250140"/>
    </source>
</evidence>
<dbReference type="EMBL" id="KV748806">
    <property type="protein sequence ID" value="OCL12958.1"/>
    <property type="molecule type" value="Genomic_DNA"/>
</dbReference>
<name>A0A8E2FAK7_9PEZI</name>
<gene>
    <name evidence="2" type="ORF">AOQ84DRAFT_417450</name>
</gene>
<dbReference type="PANTHER" id="PTHR33112:SF9">
    <property type="entry name" value="HETEROKARYON INCOMPATIBILITY DOMAIN-CONTAINING PROTEIN"/>
    <property type="match status" value="1"/>
</dbReference>
<dbReference type="Pfam" id="PF06985">
    <property type="entry name" value="HET"/>
    <property type="match status" value="1"/>
</dbReference>
<protein>
    <submittedName>
        <fullName evidence="2">HET-domain-containing protein</fullName>
    </submittedName>
</protein>
<proteinExistence type="predicted"/>
<organism evidence="2 3">
    <name type="scientific">Glonium stellatum</name>
    <dbReference type="NCBI Taxonomy" id="574774"/>
    <lineage>
        <taxon>Eukaryota</taxon>
        <taxon>Fungi</taxon>
        <taxon>Dikarya</taxon>
        <taxon>Ascomycota</taxon>
        <taxon>Pezizomycotina</taxon>
        <taxon>Dothideomycetes</taxon>
        <taxon>Pleosporomycetidae</taxon>
        <taxon>Gloniales</taxon>
        <taxon>Gloniaceae</taxon>
        <taxon>Glonium</taxon>
    </lineage>
</organism>
<dbReference type="AlphaFoldDB" id="A0A8E2FAK7"/>
<reference evidence="2 3" key="1">
    <citation type="journal article" date="2016" name="Nat. Commun.">
        <title>Ectomycorrhizal ecology is imprinted in the genome of the dominant symbiotic fungus Cenococcum geophilum.</title>
        <authorList>
            <consortium name="DOE Joint Genome Institute"/>
            <person name="Peter M."/>
            <person name="Kohler A."/>
            <person name="Ohm R.A."/>
            <person name="Kuo A."/>
            <person name="Krutzmann J."/>
            <person name="Morin E."/>
            <person name="Arend M."/>
            <person name="Barry K.W."/>
            <person name="Binder M."/>
            <person name="Choi C."/>
            <person name="Clum A."/>
            <person name="Copeland A."/>
            <person name="Grisel N."/>
            <person name="Haridas S."/>
            <person name="Kipfer T."/>
            <person name="LaButti K."/>
            <person name="Lindquist E."/>
            <person name="Lipzen A."/>
            <person name="Maire R."/>
            <person name="Meier B."/>
            <person name="Mihaltcheva S."/>
            <person name="Molinier V."/>
            <person name="Murat C."/>
            <person name="Poggeler S."/>
            <person name="Quandt C.A."/>
            <person name="Sperisen C."/>
            <person name="Tritt A."/>
            <person name="Tisserant E."/>
            <person name="Crous P.W."/>
            <person name="Henrissat B."/>
            <person name="Nehls U."/>
            <person name="Egli S."/>
            <person name="Spatafora J.W."/>
            <person name="Grigoriev I.V."/>
            <person name="Martin F.M."/>
        </authorList>
    </citation>
    <scope>NUCLEOTIDE SEQUENCE [LARGE SCALE GENOMIC DNA]</scope>
    <source>
        <strain evidence="2 3">CBS 207.34</strain>
    </source>
</reference>
<keyword evidence="3" id="KW-1185">Reference proteome</keyword>
<evidence type="ECO:0000259" key="1">
    <source>
        <dbReference type="Pfam" id="PF06985"/>
    </source>
</evidence>
<accession>A0A8E2FAK7</accession>
<feature type="domain" description="Heterokaryon incompatibility" evidence="1">
    <location>
        <begin position="128"/>
        <end position="280"/>
    </location>
</feature>
<dbReference type="Proteomes" id="UP000250140">
    <property type="component" value="Unassembled WGS sequence"/>
</dbReference>
<dbReference type="OrthoDB" id="5362512at2759"/>